<protein>
    <submittedName>
        <fullName evidence="5">Transposase</fullName>
    </submittedName>
</protein>
<organism evidence="5 6">
    <name type="scientific">Cystobacter fuscus</name>
    <dbReference type="NCBI Taxonomy" id="43"/>
    <lineage>
        <taxon>Bacteria</taxon>
        <taxon>Pseudomonadati</taxon>
        <taxon>Myxococcota</taxon>
        <taxon>Myxococcia</taxon>
        <taxon>Myxococcales</taxon>
        <taxon>Cystobacterineae</taxon>
        <taxon>Archangiaceae</taxon>
        <taxon>Cystobacter</taxon>
    </lineage>
</organism>
<dbReference type="EMBL" id="CP022098">
    <property type="protein sequence ID" value="ATB42213.1"/>
    <property type="molecule type" value="Genomic_DNA"/>
</dbReference>
<dbReference type="InterPro" id="IPR004291">
    <property type="entry name" value="Transposase_IS66_central"/>
</dbReference>
<evidence type="ECO:0000313" key="4">
    <source>
        <dbReference type="EMBL" id="ATB37066.1"/>
    </source>
</evidence>
<accession>A0A250JF29</accession>
<feature type="domain" description="DUF6444" evidence="3">
    <location>
        <begin position="22"/>
        <end position="104"/>
    </location>
</feature>
<gene>
    <name evidence="4" type="ORF">CYFUS_002487</name>
    <name evidence="5" type="ORF">CYFUS_007690</name>
</gene>
<dbReference type="KEGG" id="cfus:CYFUS_002487"/>
<evidence type="ECO:0000313" key="5">
    <source>
        <dbReference type="EMBL" id="ATB42213.1"/>
    </source>
</evidence>
<dbReference type="InterPro" id="IPR052344">
    <property type="entry name" value="Transposase-related"/>
</dbReference>
<dbReference type="Proteomes" id="UP000217257">
    <property type="component" value="Chromosome"/>
</dbReference>
<dbReference type="InterPro" id="IPR045618">
    <property type="entry name" value="DUF6444"/>
</dbReference>
<dbReference type="Pfam" id="PF03050">
    <property type="entry name" value="DDE_Tnp_IS66"/>
    <property type="match status" value="1"/>
</dbReference>
<evidence type="ECO:0000259" key="3">
    <source>
        <dbReference type="Pfam" id="PF20042"/>
    </source>
</evidence>
<dbReference type="NCBIfam" id="NF033517">
    <property type="entry name" value="transpos_IS66"/>
    <property type="match status" value="1"/>
</dbReference>
<reference evidence="5 6" key="1">
    <citation type="submission" date="2017-06" db="EMBL/GenBank/DDBJ databases">
        <title>Sequencing and comparative analysis of myxobacterial genomes.</title>
        <authorList>
            <person name="Rupp O."/>
            <person name="Goesmann A."/>
            <person name="Sogaard-Andersen L."/>
        </authorList>
    </citation>
    <scope>NUCLEOTIDE SEQUENCE [LARGE SCALE GENOMIC DNA]</scope>
    <source>
        <strain evidence="5 6">DSM 52655</strain>
    </source>
</reference>
<dbReference type="Gene3D" id="1.20.5.340">
    <property type="match status" value="1"/>
</dbReference>
<dbReference type="AlphaFoldDB" id="A0A250JF29"/>
<dbReference type="Pfam" id="PF20042">
    <property type="entry name" value="DUF6444"/>
    <property type="match status" value="1"/>
</dbReference>
<proteinExistence type="predicted"/>
<evidence type="ECO:0000313" key="6">
    <source>
        <dbReference type="Proteomes" id="UP000217257"/>
    </source>
</evidence>
<evidence type="ECO:0000256" key="1">
    <source>
        <dbReference type="SAM" id="MobiDB-lite"/>
    </source>
</evidence>
<feature type="domain" description="Transposase IS66 central" evidence="2">
    <location>
        <begin position="192"/>
        <end position="450"/>
    </location>
</feature>
<name>A0A250JF29_9BACT</name>
<sequence>MLEVMPRNARIRIAELEAQVAARDARIAELEAQVAARDARIAELEAQVKALTRRVAELEAQLRRNSTNSSKPPSSDPPGVRRPPREPTGRRAGGQPGHEFHERELLPPEQVNRVIEVPAPERCHSCNEKLEGGQREVHRHQMVEIPPLQPLVTEVRCHAVECAHCGTLNRALAPEAVGHVFGERLSAMVCLLVGKYRLSKRLVRDALSDLLGVRLSLGAIGNREKEMSAALSGPVAQAEQYVRDQDAAHLDETGWYEGKVQGHHRRAWLWLAATALVAVFRISSSHGGEVAKALLGEDFAGFLITDRWSAYNWYETALRQLCWSHLTRDFQGFIDRGGESARIGQALMEERNRMFKWWHQVRDGTMSREDFARRMSEVEQEVGRLLRQASVCAEDETAGTAAKILQLEEALWTFVQVEGLEPTNNFAERLLRPCVMYRKTSLGTQSPEGSRFVERILTAVTTLDLQQRNVLEFLTDLLYAHRRGLPLPSLLPFSTTAQTLPPA</sequence>
<dbReference type="KEGG" id="cfus:CYFUS_007690"/>
<feature type="compositionally biased region" description="Polar residues" evidence="1">
    <location>
        <begin position="63"/>
        <end position="73"/>
    </location>
</feature>
<evidence type="ECO:0000259" key="2">
    <source>
        <dbReference type="Pfam" id="PF03050"/>
    </source>
</evidence>
<dbReference type="EMBL" id="CP022098">
    <property type="protein sequence ID" value="ATB37066.1"/>
    <property type="molecule type" value="Genomic_DNA"/>
</dbReference>
<feature type="region of interest" description="Disordered" evidence="1">
    <location>
        <begin position="62"/>
        <end position="111"/>
    </location>
</feature>
<dbReference type="PANTHER" id="PTHR33678:SF2">
    <property type="match status" value="1"/>
</dbReference>
<dbReference type="PANTHER" id="PTHR33678">
    <property type="entry name" value="BLL1576 PROTEIN"/>
    <property type="match status" value="1"/>
</dbReference>